<feature type="region of interest" description="Disordered" evidence="1">
    <location>
        <begin position="96"/>
        <end position="168"/>
    </location>
</feature>
<reference evidence="3" key="2">
    <citation type="submission" date="2025-08" db="UniProtKB">
        <authorList>
            <consortium name="RefSeq"/>
        </authorList>
    </citation>
    <scope>IDENTIFICATION</scope>
    <source>
        <tissue evidence="3">Blood</tissue>
    </source>
</reference>
<feature type="region of interest" description="Disordered" evidence="1">
    <location>
        <begin position="184"/>
        <end position="262"/>
    </location>
</feature>
<feature type="compositionally biased region" description="Low complexity" evidence="1">
    <location>
        <begin position="49"/>
        <end position="64"/>
    </location>
</feature>
<sequence length="291" mass="30869">MSGRSVIQSINCAYVLKPQWKLWASKLRGNWDRSIRASGDQAAAKRCSEPGSSPLPASPLSVLPRRVPGRSASRPQSPQDCAWALPAAHVLCPPSGPLPLRRPARPGKAAATSALQAVRRRPGPRPPPRRRRGPSHRRAAAAAPPRPHTLPEVRHSHGAGACALPGGPGPRHPHAALYVSPGPRAWASRPASSPGAPSWPPFPPQSARLPSQEASHSPLGAPRPTGREEGAQGLRSTPDRGRGMLSPDNPRLNKPLPAGSPSQCILRQLWGSRVPFLHLLEDPEGKASKGN</sequence>
<keyword evidence="2" id="KW-1185">Reference proteome</keyword>
<dbReference type="InParanoid" id="A0A3Q7NN93"/>
<dbReference type="RefSeq" id="XP_025704906.1">
    <property type="nucleotide sequence ID" value="XM_025849121.1"/>
</dbReference>
<evidence type="ECO:0000313" key="3">
    <source>
        <dbReference type="RefSeq" id="XP_025704906.1"/>
    </source>
</evidence>
<gene>
    <name evidence="3" type="primary">LOC112806733</name>
</gene>
<feature type="compositionally biased region" description="Low complexity" evidence="1">
    <location>
        <begin position="184"/>
        <end position="196"/>
    </location>
</feature>
<feature type="compositionally biased region" description="Basic residues" evidence="1">
    <location>
        <begin position="118"/>
        <end position="139"/>
    </location>
</feature>
<evidence type="ECO:0000256" key="1">
    <source>
        <dbReference type="SAM" id="MobiDB-lite"/>
    </source>
</evidence>
<feature type="region of interest" description="Disordered" evidence="1">
    <location>
        <begin position="41"/>
        <end position="79"/>
    </location>
</feature>
<proteinExistence type="predicted"/>
<name>A0A3Q7NN93_CALUR</name>
<accession>A0A3Q7NN93</accession>
<protein>
    <submittedName>
        <fullName evidence="3">Uncharacterized protein LOC112806733</fullName>
    </submittedName>
</protein>
<dbReference type="AlphaFoldDB" id="A0A3Q7NN93"/>
<feature type="compositionally biased region" description="Low complexity" evidence="1">
    <location>
        <begin position="98"/>
        <end position="111"/>
    </location>
</feature>
<dbReference type="Proteomes" id="UP000286641">
    <property type="component" value="Unplaced"/>
</dbReference>
<organism evidence="2 3">
    <name type="scientific">Callorhinus ursinus</name>
    <name type="common">Northern fur seal</name>
    <dbReference type="NCBI Taxonomy" id="34884"/>
    <lineage>
        <taxon>Eukaryota</taxon>
        <taxon>Metazoa</taxon>
        <taxon>Chordata</taxon>
        <taxon>Craniata</taxon>
        <taxon>Vertebrata</taxon>
        <taxon>Euteleostomi</taxon>
        <taxon>Mammalia</taxon>
        <taxon>Eutheria</taxon>
        <taxon>Laurasiatheria</taxon>
        <taxon>Carnivora</taxon>
        <taxon>Caniformia</taxon>
        <taxon>Pinnipedia</taxon>
        <taxon>Otariidae</taxon>
        <taxon>Callorhinus</taxon>
    </lineage>
</organism>
<reference key="1">
    <citation type="submission" date="2019-01" db="UniProtKB">
        <authorList>
            <consortium name="RefSeq"/>
        </authorList>
    </citation>
    <scope>IDENTIFICATION</scope>
</reference>
<evidence type="ECO:0000313" key="2">
    <source>
        <dbReference type="Proteomes" id="UP000286641"/>
    </source>
</evidence>